<feature type="compositionally biased region" description="Basic residues" evidence="10">
    <location>
        <begin position="481"/>
        <end position="495"/>
    </location>
</feature>
<dbReference type="Gene3D" id="3.30.40.10">
    <property type="entry name" value="Zinc/RING finger domain, C3HC4 (zinc finger)"/>
    <property type="match status" value="1"/>
</dbReference>
<keyword evidence="7" id="KW-0539">Nucleus</keyword>
<evidence type="ECO:0000256" key="4">
    <source>
        <dbReference type="ARBA" id="ARBA00022771"/>
    </source>
</evidence>
<feature type="binding site" evidence="8">
    <location>
        <position position="603"/>
    </location>
    <ligand>
        <name>Zn(2+)</name>
        <dbReference type="ChEBI" id="CHEBI:29105"/>
        <label>1</label>
    </ligand>
</feature>
<feature type="binding site" evidence="8">
    <location>
        <position position="606"/>
    </location>
    <ligand>
        <name>Zn(2+)</name>
        <dbReference type="ChEBI" id="CHEBI:29105"/>
        <label>1</label>
    </ligand>
</feature>
<keyword evidence="6" id="KW-0156">Chromatin regulator</keyword>
<evidence type="ECO:0000256" key="2">
    <source>
        <dbReference type="ARBA" id="ARBA00010210"/>
    </source>
</evidence>
<dbReference type="PANTHER" id="PTHR10333">
    <property type="entry name" value="INHIBITOR OF GROWTH PROTEIN"/>
    <property type="match status" value="1"/>
</dbReference>
<evidence type="ECO:0000256" key="6">
    <source>
        <dbReference type="ARBA" id="ARBA00022853"/>
    </source>
</evidence>
<dbReference type="GO" id="GO:0005634">
    <property type="term" value="C:nucleus"/>
    <property type="evidence" value="ECO:0007669"/>
    <property type="project" value="UniProtKB-SubCell"/>
</dbReference>
<feature type="non-terminal residue" evidence="13">
    <location>
        <position position="1"/>
    </location>
</feature>
<feature type="domain" description="Zinc finger PHD-type" evidence="11">
    <location>
        <begin position="577"/>
        <end position="624"/>
    </location>
</feature>
<organism evidence="13 14">
    <name type="scientific">Pristionchus entomophagus</name>
    <dbReference type="NCBI Taxonomy" id="358040"/>
    <lineage>
        <taxon>Eukaryota</taxon>
        <taxon>Metazoa</taxon>
        <taxon>Ecdysozoa</taxon>
        <taxon>Nematoda</taxon>
        <taxon>Chromadorea</taxon>
        <taxon>Rhabditida</taxon>
        <taxon>Rhabditina</taxon>
        <taxon>Diplogasteromorpha</taxon>
        <taxon>Diplogasteroidea</taxon>
        <taxon>Neodiplogasteridae</taxon>
        <taxon>Pristionchus</taxon>
    </lineage>
</organism>
<evidence type="ECO:0000259" key="12">
    <source>
        <dbReference type="SMART" id="SM01408"/>
    </source>
</evidence>
<proteinExistence type="inferred from homology"/>
<evidence type="ECO:0000256" key="5">
    <source>
        <dbReference type="ARBA" id="ARBA00022833"/>
    </source>
</evidence>
<dbReference type="Gene3D" id="6.10.140.1740">
    <property type="match status" value="1"/>
</dbReference>
<evidence type="ECO:0000256" key="7">
    <source>
        <dbReference type="ARBA" id="ARBA00023242"/>
    </source>
</evidence>
<dbReference type="InterPro" id="IPR001965">
    <property type="entry name" value="Znf_PHD"/>
</dbReference>
<evidence type="ECO:0000256" key="10">
    <source>
        <dbReference type="SAM" id="MobiDB-lite"/>
    </source>
</evidence>
<feature type="compositionally biased region" description="Low complexity" evidence="10">
    <location>
        <begin position="267"/>
        <end position="296"/>
    </location>
</feature>
<evidence type="ECO:0000313" key="14">
    <source>
        <dbReference type="Proteomes" id="UP001432027"/>
    </source>
</evidence>
<evidence type="ECO:0000256" key="9">
    <source>
        <dbReference type="SAM" id="Coils"/>
    </source>
</evidence>
<keyword evidence="5 8" id="KW-0862">Zinc</keyword>
<feature type="binding site" evidence="8">
    <location>
        <position position="596"/>
    </location>
    <ligand>
        <name>Zn(2+)</name>
        <dbReference type="ChEBI" id="CHEBI:29105"/>
        <label>2</label>
    </ligand>
</feature>
<dbReference type="InterPro" id="IPR028651">
    <property type="entry name" value="ING_fam"/>
</dbReference>
<feature type="compositionally biased region" description="Low complexity" evidence="10">
    <location>
        <begin position="214"/>
        <end position="224"/>
    </location>
</feature>
<evidence type="ECO:0000256" key="8">
    <source>
        <dbReference type="PIRSR" id="PIRSR628651-51"/>
    </source>
</evidence>
<feature type="region of interest" description="Disordered" evidence="10">
    <location>
        <begin position="176"/>
        <end position="371"/>
    </location>
</feature>
<feature type="domain" description="Inhibitor of growth protein N-terminal histone-binding" evidence="12">
    <location>
        <begin position="15"/>
        <end position="116"/>
    </location>
</feature>
<dbReference type="InterPro" id="IPR011011">
    <property type="entry name" value="Znf_FYVE_PHD"/>
</dbReference>
<gene>
    <name evidence="13" type="ORF">PENTCL1PPCAC_5449</name>
</gene>
<keyword evidence="3 8" id="KW-0479">Metal-binding</keyword>
<dbReference type="GO" id="GO:0006325">
    <property type="term" value="P:chromatin organization"/>
    <property type="evidence" value="ECO:0007669"/>
    <property type="project" value="UniProtKB-KW"/>
</dbReference>
<reference evidence="13" key="1">
    <citation type="submission" date="2023-10" db="EMBL/GenBank/DDBJ databases">
        <title>Genome assembly of Pristionchus species.</title>
        <authorList>
            <person name="Yoshida K."/>
            <person name="Sommer R.J."/>
        </authorList>
    </citation>
    <scope>NUCLEOTIDE SEQUENCE</scope>
    <source>
        <strain evidence="13">RS0144</strain>
    </source>
</reference>
<dbReference type="InterPro" id="IPR013083">
    <property type="entry name" value="Znf_RING/FYVE/PHD"/>
</dbReference>
<feature type="coiled-coil region" evidence="9">
    <location>
        <begin position="37"/>
        <end position="71"/>
    </location>
</feature>
<feature type="compositionally biased region" description="Polar residues" evidence="10">
    <location>
        <begin position="458"/>
        <end position="480"/>
    </location>
</feature>
<dbReference type="SUPFAM" id="SSF57903">
    <property type="entry name" value="FYVE/PHD zinc finger"/>
    <property type="match status" value="1"/>
</dbReference>
<feature type="compositionally biased region" description="Basic and acidic residues" evidence="10">
    <location>
        <begin position="522"/>
        <end position="543"/>
    </location>
</feature>
<comment type="subcellular location">
    <subcellularLocation>
        <location evidence="1">Nucleus</location>
    </subcellularLocation>
</comment>
<keyword evidence="4" id="KW-0863">Zinc-finger</keyword>
<dbReference type="AlphaFoldDB" id="A0AAV5SSV0"/>
<feature type="compositionally biased region" description="Gly residues" evidence="10">
    <location>
        <begin position="191"/>
        <end position="201"/>
    </location>
</feature>
<feature type="binding site" evidence="8">
    <location>
        <position position="591"/>
    </location>
    <ligand>
        <name>Zn(2+)</name>
        <dbReference type="ChEBI" id="CHEBI:29105"/>
        <label>2</label>
    </ligand>
</feature>
<dbReference type="GO" id="GO:0006355">
    <property type="term" value="P:regulation of DNA-templated transcription"/>
    <property type="evidence" value="ECO:0007669"/>
    <property type="project" value="TreeGrafter"/>
</dbReference>
<feature type="compositionally biased region" description="Basic and acidic residues" evidence="10">
    <location>
        <begin position="303"/>
        <end position="330"/>
    </location>
</feature>
<dbReference type="GO" id="GO:0008270">
    <property type="term" value="F:zinc ion binding"/>
    <property type="evidence" value="ECO:0007669"/>
    <property type="project" value="UniProtKB-KW"/>
</dbReference>
<feature type="binding site" evidence="8">
    <location>
        <position position="620"/>
    </location>
    <ligand>
        <name>Zn(2+)</name>
        <dbReference type="ChEBI" id="CHEBI:29105"/>
        <label>2</label>
    </ligand>
</feature>
<protein>
    <recommendedName>
        <fullName evidence="15">Inhibitor of growth protein</fullName>
    </recommendedName>
</protein>
<dbReference type="SMART" id="SM01408">
    <property type="entry name" value="ING"/>
    <property type="match status" value="1"/>
</dbReference>
<feature type="binding site" evidence="8">
    <location>
        <position position="623"/>
    </location>
    <ligand>
        <name>Zn(2+)</name>
        <dbReference type="ChEBI" id="CHEBI:29105"/>
        <label>2</label>
    </ligand>
</feature>
<dbReference type="EMBL" id="BTSX01000002">
    <property type="protein sequence ID" value="GMS83274.1"/>
    <property type="molecule type" value="Genomic_DNA"/>
</dbReference>
<accession>A0AAV5SSV0</accession>
<dbReference type="CDD" id="cd15505">
    <property type="entry name" value="PHD_ING"/>
    <property type="match status" value="1"/>
</dbReference>
<evidence type="ECO:0000256" key="1">
    <source>
        <dbReference type="ARBA" id="ARBA00004123"/>
    </source>
</evidence>
<keyword evidence="9" id="KW-0175">Coiled coil</keyword>
<comment type="similarity">
    <text evidence="2">Belongs to the ING family.</text>
</comment>
<sequence length="650" mass="72803">IDSAPSDGPGRFMIYLEDIIELIEDVPDELQRRGGLIQDWERQASEYKREADKLTARLNNESSNLRDDEKAHIFWQIAEMLKLAREVTQKKADMAAKCHRLVQALSERVSEYSYHCKLELEVDAPGCTASIESAFVQETMMMRAAAANSARGGGGAEGGGEFRVPEERLQQQHLIRDWMGSSSISRESTPYGGGRGGGGGAAMTTNYGKRTRDSSMTSSRASSAQPFDLQQGAGLLQQRKRKRDRQRERQPIQRYEPTPPSPPSSRQLQHLQQRGALLQQLGPKEPSSSSTKMSSYMRKKKEREREQRKLREVHANRERSSQQRVIKPEPYDDGYETQPAPASQRGRIGRPPGSRTAAGSTPLHHHTATLPVRREEMMMPERREEQPQPEDIFAGGMSDADDDDLLKFLNDEMPGGIADHDDLNLGLEDENLFDMASFGADLGKALEKIQKERPPSPLGQNIYGTLNAPTKSSAAGSSRYTNKKPSKADKKRHQAQPRQYVTFGAGESMHGRQRRMTPRADIFSHDLETREKRRRQKEEEVAHGEYSGYGRESRDVSLVDDMYGTAAQEDESDNTPYCYCHKPSEGVMVGCEGENCPHGGWFHLECLDMDAPPAVDKWYCNECQLQRGGRGSGAGGHYGVMRTSRFGPLL</sequence>
<dbReference type="Proteomes" id="UP001432027">
    <property type="component" value="Unassembled WGS sequence"/>
</dbReference>
<dbReference type="SMART" id="SM00249">
    <property type="entry name" value="PHD"/>
    <property type="match status" value="1"/>
</dbReference>
<evidence type="ECO:0000256" key="3">
    <source>
        <dbReference type="ARBA" id="ARBA00022723"/>
    </source>
</evidence>
<dbReference type="InterPro" id="IPR024610">
    <property type="entry name" value="ING_N_histone-binding"/>
</dbReference>
<dbReference type="Pfam" id="PF12998">
    <property type="entry name" value="ING"/>
    <property type="match status" value="1"/>
</dbReference>
<evidence type="ECO:0000313" key="13">
    <source>
        <dbReference type="EMBL" id="GMS83274.1"/>
    </source>
</evidence>
<comment type="caution">
    <text evidence="13">The sequence shown here is derived from an EMBL/GenBank/DDBJ whole genome shotgun (WGS) entry which is preliminary data.</text>
</comment>
<name>A0AAV5SSV0_9BILA</name>
<feature type="binding site" evidence="8">
    <location>
        <position position="580"/>
    </location>
    <ligand>
        <name>Zn(2+)</name>
        <dbReference type="ChEBI" id="CHEBI:29105"/>
        <label>1</label>
    </ligand>
</feature>
<dbReference type="PANTHER" id="PTHR10333:SF42">
    <property type="entry name" value="INHIBITOR OF GROWTH PROTEIN 5"/>
    <property type="match status" value="1"/>
</dbReference>
<feature type="binding site" evidence="8">
    <location>
        <position position="578"/>
    </location>
    <ligand>
        <name>Zn(2+)</name>
        <dbReference type="ChEBI" id="CHEBI:29105"/>
        <label>1</label>
    </ligand>
</feature>
<keyword evidence="14" id="KW-1185">Reference proteome</keyword>
<evidence type="ECO:0000259" key="11">
    <source>
        <dbReference type="SMART" id="SM00249"/>
    </source>
</evidence>
<evidence type="ECO:0008006" key="15">
    <source>
        <dbReference type="Google" id="ProtNLM"/>
    </source>
</evidence>
<feature type="region of interest" description="Disordered" evidence="10">
    <location>
        <begin position="452"/>
        <end position="549"/>
    </location>
</feature>